<feature type="compositionally biased region" description="Low complexity" evidence="1">
    <location>
        <begin position="36"/>
        <end position="49"/>
    </location>
</feature>
<gene>
    <name evidence="3" type="ORF">ACFPBZ_09040</name>
</gene>
<accession>A0ABV9YHN6</accession>
<evidence type="ECO:0000313" key="3">
    <source>
        <dbReference type="EMBL" id="MFC5062348.1"/>
    </source>
</evidence>
<evidence type="ECO:0000313" key="4">
    <source>
        <dbReference type="Proteomes" id="UP001595947"/>
    </source>
</evidence>
<dbReference type="Proteomes" id="UP001595947">
    <property type="component" value="Unassembled WGS sequence"/>
</dbReference>
<feature type="domain" description="SAV-6107-like HEPN" evidence="2">
    <location>
        <begin position="88"/>
        <end position="183"/>
    </location>
</feature>
<reference evidence="4" key="1">
    <citation type="journal article" date="2019" name="Int. J. Syst. Evol. Microbiol.">
        <title>The Global Catalogue of Microorganisms (GCM) 10K type strain sequencing project: providing services to taxonomists for standard genome sequencing and annotation.</title>
        <authorList>
            <consortium name="The Broad Institute Genomics Platform"/>
            <consortium name="The Broad Institute Genome Sequencing Center for Infectious Disease"/>
            <person name="Wu L."/>
            <person name="Ma J."/>
        </authorList>
    </citation>
    <scope>NUCLEOTIDE SEQUENCE [LARGE SCALE GENOMIC DNA]</scope>
    <source>
        <strain evidence="4">CGMCC 4.7093</strain>
    </source>
</reference>
<name>A0ABV9YHN6_9PSEU</name>
<dbReference type="EMBL" id="JBHSIV010000007">
    <property type="protein sequence ID" value="MFC5062348.1"/>
    <property type="molecule type" value="Genomic_DNA"/>
</dbReference>
<dbReference type="Pfam" id="PF18726">
    <property type="entry name" value="HEPN_SAV_6107"/>
    <property type="match status" value="1"/>
</dbReference>
<proteinExistence type="predicted"/>
<evidence type="ECO:0000256" key="1">
    <source>
        <dbReference type="SAM" id="MobiDB-lite"/>
    </source>
</evidence>
<sequence length="193" mass="20109">MSISTTGRRLDDLDDLAAPADLFDTGALLAPPPPAGSAGSRPRRAAVAGRRADAREARSTAAPRPPAPPPNRSVVTLISAARDGLREAQGAATPAERFRLAHLGALRAAAAVLAVRARSKRSARPTDAWTLLASVAPEYGEWAAFFASHSSTRSAVEAGATRLVGQRDADDMVRQADLFLGLVTRTVGGSRPI</sequence>
<dbReference type="InterPro" id="IPR040891">
    <property type="entry name" value="HEPN_SAV_6107"/>
</dbReference>
<protein>
    <submittedName>
        <fullName evidence="3">SAV_6107 family HEPN domain-containing protein</fullName>
    </submittedName>
</protein>
<evidence type="ECO:0000259" key="2">
    <source>
        <dbReference type="Pfam" id="PF18726"/>
    </source>
</evidence>
<dbReference type="RefSeq" id="WP_378035698.1">
    <property type="nucleotide sequence ID" value="NZ_JBHSIV010000007.1"/>
</dbReference>
<comment type="caution">
    <text evidence="3">The sequence shown here is derived from an EMBL/GenBank/DDBJ whole genome shotgun (WGS) entry which is preliminary data.</text>
</comment>
<feature type="region of interest" description="Disordered" evidence="1">
    <location>
        <begin position="24"/>
        <end position="73"/>
    </location>
</feature>
<organism evidence="3 4">
    <name type="scientific">Actinomycetospora atypica</name>
    <dbReference type="NCBI Taxonomy" id="1290095"/>
    <lineage>
        <taxon>Bacteria</taxon>
        <taxon>Bacillati</taxon>
        <taxon>Actinomycetota</taxon>
        <taxon>Actinomycetes</taxon>
        <taxon>Pseudonocardiales</taxon>
        <taxon>Pseudonocardiaceae</taxon>
        <taxon>Actinomycetospora</taxon>
    </lineage>
</organism>
<keyword evidence="4" id="KW-1185">Reference proteome</keyword>